<accession>A0A6J1LCV7</accession>
<evidence type="ECO:0000313" key="3">
    <source>
        <dbReference type="Proteomes" id="UP000504633"/>
    </source>
</evidence>
<proteinExistence type="predicted"/>
<evidence type="ECO:0000256" key="2">
    <source>
        <dbReference type="SAM" id="SignalP"/>
    </source>
</evidence>
<gene>
    <name evidence="4" type="primary">LOC111595310</name>
</gene>
<dbReference type="GeneID" id="111595310"/>
<dbReference type="KEGG" id="dhe:111595310"/>
<protein>
    <submittedName>
        <fullName evidence="4">Uncharacterized protein LOC111595310</fullName>
    </submittedName>
</protein>
<dbReference type="RefSeq" id="XP_023164736.2">
    <property type="nucleotide sequence ID" value="XM_023308968.2"/>
</dbReference>
<dbReference type="PROSITE" id="PS51257">
    <property type="entry name" value="PROKAR_LIPOPROTEIN"/>
    <property type="match status" value="1"/>
</dbReference>
<reference evidence="4" key="1">
    <citation type="submission" date="2025-08" db="UniProtKB">
        <authorList>
            <consortium name="RefSeq"/>
        </authorList>
    </citation>
    <scope>IDENTIFICATION</scope>
    <source>
        <strain evidence="4">15085-1641.00</strain>
        <tissue evidence="4">Whole body</tissue>
    </source>
</reference>
<feature type="signal peptide" evidence="2">
    <location>
        <begin position="1"/>
        <end position="22"/>
    </location>
</feature>
<dbReference type="OMA" id="KFAMEAC"/>
<feature type="compositionally biased region" description="Basic and acidic residues" evidence="1">
    <location>
        <begin position="48"/>
        <end position="57"/>
    </location>
</feature>
<feature type="chain" id="PRO_5027073658" evidence="2">
    <location>
        <begin position="23"/>
        <end position="142"/>
    </location>
</feature>
<sequence length="142" mass="16774">MHAKFMLVALILASCLLSETRAYCSLDKMRAFAMEACERLFQQDEPRERRSIGYNEHHKNKLSPGKMDKRTPHGIRRSTYPDGGYLMVSSAHYHRLIHLDILPRYKPHKHRQDKRHKRDSSYGGRNNISYCCINRCNEDFFC</sequence>
<evidence type="ECO:0000256" key="1">
    <source>
        <dbReference type="SAM" id="MobiDB-lite"/>
    </source>
</evidence>
<dbReference type="Proteomes" id="UP000504633">
    <property type="component" value="Unplaced"/>
</dbReference>
<dbReference type="CTD" id="39909"/>
<evidence type="ECO:0000313" key="4">
    <source>
        <dbReference type="RefSeq" id="XP_023164736.2"/>
    </source>
</evidence>
<name>A0A6J1LCV7_DROHY</name>
<dbReference type="OrthoDB" id="8063837at2759"/>
<feature type="region of interest" description="Disordered" evidence="1">
    <location>
        <begin position="48"/>
        <end position="74"/>
    </location>
</feature>
<dbReference type="AlphaFoldDB" id="A0A6J1LCV7"/>
<organism evidence="3 4">
    <name type="scientific">Drosophila hydei</name>
    <name type="common">Fruit fly</name>
    <dbReference type="NCBI Taxonomy" id="7224"/>
    <lineage>
        <taxon>Eukaryota</taxon>
        <taxon>Metazoa</taxon>
        <taxon>Ecdysozoa</taxon>
        <taxon>Arthropoda</taxon>
        <taxon>Hexapoda</taxon>
        <taxon>Insecta</taxon>
        <taxon>Pterygota</taxon>
        <taxon>Neoptera</taxon>
        <taxon>Endopterygota</taxon>
        <taxon>Diptera</taxon>
        <taxon>Brachycera</taxon>
        <taxon>Muscomorpha</taxon>
        <taxon>Ephydroidea</taxon>
        <taxon>Drosophilidae</taxon>
        <taxon>Drosophila</taxon>
    </lineage>
</organism>
<keyword evidence="3" id="KW-1185">Reference proteome</keyword>
<keyword evidence="2" id="KW-0732">Signal</keyword>